<evidence type="ECO:0000256" key="4">
    <source>
        <dbReference type="ARBA" id="ARBA00022825"/>
    </source>
</evidence>
<dbReference type="Gene3D" id="3.30.230.10">
    <property type="match status" value="1"/>
</dbReference>
<dbReference type="FunFam" id="3.40.50.300:FF:000382">
    <property type="entry name" value="Lon protease homolog 2, peroxisomal"/>
    <property type="match status" value="1"/>
</dbReference>
<comment type="similarity">
    <text evidence="6 9">Belongs to the peptidase S16 family.</text>
</comment>
<comment type="caution">
    <text evidence="11">The sequence shown here is derived from an EMBL/GenBank/DDBJ whole genome shotgun (WGS) entry which is preliminary data.</text>
</comment>
<evidence type="ECO:0000259" key="10">
    <source>
        <dbReference type="PROSITE" id="PS51786"/>
    </source>
</evidence>
<dbReference type="PANTHER" id="PTHR43718:SF2">
    <property type="entry name" value="LON PROTEASE HOMOLOG, MITOCHONDRIAL"/>
    <property type="match status" value="1"/>
</dbReference>
<dbReference type="Pfam" id="PF00004">
    <property type="entry name" value="AAA"/>
    <property type="match status" value="1"/>
</dbReference>
<dbReference type="GO" id="GO:0005737">
    <property type="term" value="C:cytoplasm"/>
    <property type="evidence" value="ECO:0007669"/>
    <property type="project" value="UniProtKB-SubCell"/>
</dbReference>
<keyword evidence="6" id="KW-0963">Cytoplasm</keyword>
<protein>
    <recommendedName>
        <fullName evidence="6">Lon protease</fullName>
        <ecNumber evidence="6">3.4.21.53</ecNumber>
    </recommendedName>
</protein>
<dbReference type="Proteomes" id="UP000824094">
    <property type="component" value="Unassembled WGS sequence"/>
</dbReference>
<evidence type="ECO:0000256" key="7">
    <source>
        <dbReference type="PIRSR" id="PIRSR001174-1"/>
    </source>
</evidence>
<comment type="subunit">
    <text evidence="6">Homohexamer. Organized in a ring with a central cavity.</text>
</comment>
<dbReference type="CDD" id="cd19500">
    <property type="entry name" value="RecA-like_Lon"/>
    <property type="match status" value="1"/>
</dbReference>
<dbReference type="EMBL" id="DVNF01000146">
    <property type="protein sequence ID" value="HIU60710.1"/>
    <property type="molecule type" value="Genomic_DNA"/>
</dbReference>
<dbReference type="InterPro" id="IPR008268">
    <property type="entry name" value="Peptidase_S16_AS"/>
</dbReference>
<evidence type="ECO:0000313" key="11">
    <source>
        <dbReference type="EMBL" id="HIU60710.1"/>
    </source>
</evidence>
<accession>A0A9D1SI13</accession>
<proteinExistence type="inferred from homology"/>
<comment type="subcellular location">
    <subcellularLocation>
        <location evidence="6">Cytoplasm</location>
    </subcellularLocation>
</comment>
<dbReference type="Gene3D" id="1.20.58.1480">
    <property type="match status" value="1"/>
</dbReference>
<dbReference type="GO" id="GO:0005524">
    <property type="term" value="F:ATP binding"/>
    <property type="evidence" value="ECO:0007669"/>
    <property type="project" value="UniProtKB-KW"/>
</dbReference>
<dbReference type="NCBIfam" id="TIGR00763">
    <property type="entry name" value="lon"/>
    <property type="match status" value="1"/>
</dbReference>
<name>A0A9D1SI13_9FIRM</name>
<keyword evidence="4 6" id="KW-0720">Serine protease</keyword>
<dbReference type="SUPFAM" id="SSF54211">
    <property type="entry name" value="Ribosomal protein S5 domain 2-like"/>
    <property type="match status" value="1"/>
</dbReference>
<keyword evidence="2 6" id="KW-0547">Nucleotide-binding</keyword>
<evidence type="ECO:0000256" key="5">
    <source>
        <dbReference type="ARBA" id="ARBA00022840"/>
    </source>
</evidence>
<evidence type="ECO:0000313" key="12">
    <source>
        <dbReference type="Proteomes" id="UP000824094"/>
    </source>
</evidence>
<dbReference type="Gene3D" id="1.20.5.5270">
    <property type="match status" value="1"/>
</dbReference>
<gene>
    <name evidence="11" type="primary">lon</name>
    <name evidence="11" type="ORF">IAB05_04910</name>
</gene>
<dbReference type="GO" id="GO:0004176">
    <property type="term" value="F:ATP-dependent peptidase activity"/>
    <property type="evidence" value="ECO:0007669"/>
    <property type="project" value="UniProtKB-UniRule"/>
</dbReference>
<dbReference type="InterPro" id="IPR027417">
    <property type="entry name" value="P-loop_NTPase"/>
</dbReference>
<keyword evidence="5 6" id="KW-0067">ATP-binding</keyword>
<dbReference type="InterPro" id="IPR027065">
    <property type="entry name" value="Lon_Prtase"/>
</dbReference>
<dbReference type="GO" id="GO:0006515">
    <property type="term" value="P:protein quality control for misfolded or incompletely synthesized proteins"/>
    <property type="evidence" value="ECO:0007669"/>
    <property type="project" value="TreeGrafter"/>
</dbReference>
<dbReference type="AlphaFoldDB" id="A0A9D1SI13"/>
<evidence type="ECO:0000256" key="1">
    <source>
        <dbReference type="ARBA" id="ARBA00022670"/>
    </source>
</evidence>
<dbReference type="InterPro" id="IPR004815">
    <property type="entry name" value="Lon_bac/euk-typ"/>
</dbReference>
<dbReference type="Pfam" id="PF22667">
    <property type="entry name" value="Lon_lid"/>
    <property type="match status" value="1"/>
</dbReference>
<feature type="binding site" evidence="8">
    <location>
        <begin position="355"/>
        <end position="362"/>
    </location>
    <ligand>
        <name>ATP</name>
        <dbReference type="ChEBI" id="CHEBI:30616"/>
    </ligand>
</feature>
<dbReference type="PRINTS" id="PR00830">
    <property type="entry name" value="ENDOLAPTASE"/>
</dbReference>
<dbReference type="PIRSF" id="PIRSF001174">
    <property type="entry name" value="Lon_proteas"/>
    <property type="match status" value="1"/>
</dbReference>
<dbReference type="InterPro" id="IPR014721">
    <property type="entry name" value="Ribsml_uS5_D2-typ_fold_subgr"/>
</dbReference>
<dbReference type="GO" id="GO:0016887">
    <property type="term" value="F:ATP hydrolysis activity"/>
    <property type="evidence" value="ECO:0007669"/>
    <property type="project" value="InterPro"/>
</dbReference>
<organism evidence="11 12">
    <name type="scientific">Candidatus Stercoripulliclostridium merdigallinarum</name>
    <dbReference type="NCBI Taxonomy" id="2840951"/>
    <lineage>
        <taxon>Bacteria</taxon>
        <taxon>Bacillati</taxon>
        <taxon>Bacillota</taxon>
        <taxon>Clostridia</taxon>
        <taxon>Eubacteriales</taxon>
        <taxon>Candidatus Stercoripulliclostridium</taxon>
    </lineage>
</organism>
<evidence type="ECO:0000256" key="9">
    <source>
        <dbReference type="PROSITE-ProRule" id="PRU01122"/>
    </source>
</evidence>
<evidence type="ECO:0000256" key="2">
    <source>
        <dbReference type="ARBA" id="ARBA00022741"/>
    </source>
</evidence>
<dbReference type="PROSITE" id="PS01046">
    <property type="entry name" value="LON_SER"/>
    <property type="match status" value="1"/>
</dbReference>
<dbReference type="GO" id="GO:0004252">
    <property type="term" value="F:serine-type endopeptidase activity"/>
    <property type="evidence" value="ECO:0007669"/>
    <property type="project" value="UniProtKB-UniRule"/>
</dbReference>
<reference evidence="11" key="2">
    <citation type="journal article" date="2021" name="PeerJ">
        <title>Extensive microbial diversity within the chicken gut microbiome revealed by metagenomics and culture.</title>
        <authorList>
            <person name="Gilroy R."/>
            <person name="Ravi A."/>
            <person name="Getino M."/>
            <person name="Pursley I."/>
            <person name="Horton D.L."/>
            <person name="Alikhan N.F."/>
            <person name="Baker D."/>
            <person name="Gharbi K."/>
            <person name="Hall N."/>
            <person name="Watson M."/>
            <person name="Adriaenssens E.M."/>
            <person name="Foster-Nyarko E."/>
            <person name="Jarju S."/>
            <person name="Secka A."/>
            <person name="Antonio M."/>
            <person name="Oren A."/>
            <person name="Chaudhuri R.R."/>
            <person name="La Ragione R."/>
            <person name="Hildebrand F."/>
            <person name="Pallen M.J."/>
        </authorList>
    </citation>
    <scope>NUCLEOTIDE SEQUENCE</scope>
    <source>
        <strain evidence="11">18911</strain>
    </source>
</reference>
<keyword evidence="3 6" id="KW-0378">Hydrolase</keyword>
<evidence type="ECO:0000256" key="3">
    <source>
        <dbReference type="ARBA" id="ARBA00022801"/>
    </source>
</evidence>
<dbReference type="Gene3D" id="3.40.50.300">
    <property type="entry name" value="P-loop containing nucleotide triphosphate hydrolases"/>
    <property type="match status" value="1"/>
</dbReference>
<comment type="catalytic activity">
    <reaction evidence="6 9">
        <text>Hydrolysis of proteins in presence of ATP.</text>
        <dbReference type="EC" id="3.4.21.53"/>
    </reaction>
</comment>
<dbReference type="SUPFAM" id="SSF52540">
    <property type="entry name" value="P-loop containing nucleoside triphosphate hydrolases"/>
    <property type="match status" value="1"/>
</dbReference>
<feature type="active site" evidence="7 9">
    <location>
        <position position="722"/>
    </location>
</feature>
<evidence type="ECO:0000256" key="8">
    <source>
        <dbReference type="PIRSR" id="PIRSR001174-2"/>
    </source>
</evidence>
<dbReference type="PROSITE" id="PS51786">
    <property type="entry name" value="LON_PROTEOLYTIC"/>
    <property type="match status" value="1"/>
</dbReference>
<dbReference type="SMART" id="SM00382">
    <property type="entry name" value="AAA"/>
    <property type="match status" value="1"/>
</dbReference>
<sequence>MDDIKITAIVVPEPIFPSTSGKAEIDGLTALSVKWAMEHNERVAAVPEADKRKHINPGDLCTIIEIEQLLQLKDSKSVILYKAAGSGRYRIDDVAYTPDGRCTVGLRQARFTGTKADELFIAYEKLYDLYGNYLRMITDHGKDGESKFPSFAVDRVLEEHPDSAAEINRGIDRLAGELHIADTSALYSELDTFSRIMIAIRCLMQEIDIIKVEDRVMQEVHAAMDENQRDYFIREQIKALSKEIDEDDEADSYLEKIDALKTTEANKEKFRREVRRLTRTAAASPDMALIKNYLDTVIELPWGEYTDDNEDLKEAERVLNEDHYGLEKVKERLIEALAVRKLSKEGRSPIICLVGPPGVGKTSIATSIARAMNKKFVRLSLGGIRDEAEIRGHRKTYVGAMPGRIINAINQAGSMNPVFLMDEIDKMAADYKGDPASALLEVLDPEQNVSFRDHFIEVPFDLSKVLFITTANTLDPISRPLLDRMEIIEISGYTDVEKLEIAKRYLIKKAYKQNGVSPEWVEFTDDAISEIIHEYTRESGVRALEKSVNSVVRKVAKRFVENPESEPVKVTGENVKDFLGEPKFPVTSKVRPDSEGVVTGLAWTEVGGDTLEVEVAVTHGKGETLLTGNLGDVMKESARIAISYCRVFGKEWGIPDDFFEKNDIHIHVPEGATPKDGPSAGITIATAVCSAATGKPVRGDVAMTGELTLRGKVLPIGGLKEKSLAALRDGIKTIFLPEENRRDYKDLPGVVKDKIDFRFVGNVGTVLKNAIVW</sequence>
<dbReference type="InterPro" id="IPR003593">
    <property type="entry name" value="AAA+_ATPase"/>
</dbReference>
<dbReference type="EC" id="3.4.21.53" evidence="6"/>
<dbReference type="Pfam" id="PF05362">
    <property type="entry name" value="Lon_C"/>
    <property type="match status" value="1"/>
</dbReference>
<evidence type="ECO:0000256" key="6">
    <source>
        <dbReference type="PIRNR" id="PIRNR001174"/>
    </source>
</evidence>
<reference evidence="11" key="1">
    <citation type="submission" date="2020-10" db="EMBL/GenBank/DDBJ databases">
        <authorList>
            <person name="Gilroy R."/>
        </authorList>
    </citation>
    <scope>NUCLEOTIDE SEQUENCE</scope>
    <source>
        <strain evidence="11">18911</strain>
    </source>
</reference>
<dbReference type="Gene3D" id="1.10.8.60">
    <property type="match status" value="1"/>
</dbReference>
<feature type="domain" description="Lon proteolytic" evidence="10">
    <location>
        <begin position="592"/>
        <end position="773"/>
    </location>
</feature>
<dbReference type="InterPro" id="IPR008269">
    <property type="entry name" value="Lon_proteolytic"/>
</dbReference>
<feature type="active site" evidence="7 9">
    <location>
        <position position="679"/>
    </location>
</feature>
<dbReference type="InterPro" id="IPR054594">
    <property type="entry name" value="Lon_lid"/>
</dbReference>
<dbReference type="InterPro" id="IPR020568">
    <property type="entry name" value="Ribosomal_Su5_D2-typ_SF"/>
</dbReference>
<dbReference type="PANTHER" id="PTHR43718">
    <property type="entry name" value="LON PROTEASE"/>
    <property type="match status" value="1"/>
</dbReference>
<dbReference type="InterPro" id="IPR003959">
    <property type="entry name" value="ATPase_AAA_core"/>
</dbReference>
<keyword evidence="1 6" id="KW-0645">Protease</keyword>